<comment type="caution">
    <text evidence="2">The sequence shown here is derived from an EMBL/GenBank/DDBJ whole genome shotgun (WGS) entry which is preliminary data.</text>
</comment>
<evidence type="ECO:0000313" key="2">
    <source>
        <dbReference type="EMBL" id="PIR74816.1"/>
    </source>
</evidence>
<dbReference type="Pfam" id="PF04480">
    <property type="entry name" value="DUF559"/>
    <property type="match status" value="1"/>
</dbReference>
<dbReference type="SUPFAM" id="SSF52980">
    <property type="entry name" value="Restriction endonuclease-like"/>
    <property type="match status" value="1"/>
</dbReference>
<dbReference type="InterPro" id="IPR011335">
    <property type="entry name" value="Restrct_endonuc-II-like"/>
</dbReference>
<dbReference type="InterPro" id="IPR047216">
    <property type="entry name" value="Endonuclease_DUF559_bact"/>
</dbReference>
<dbReference type="GO" id="GO:0032259">
    <property type="term" value="P:methylation"/>
    <property type="evidence" value="ECO:0007669"/>
    <property type="project" value="UniProtKB-KW"/>
</dbReference>
<proteinExistence type="predicted"/>
<organism evidence="2 3">
    <name type="scientific">Candidatus Magasanikbacteria bacterium CG10_big_fil_rev_8_21_14_0_10_47_10</name>
    <dbReference type="NCBI Taxonomy" id="1974652"/>
    <lineage>
        <taxon>Bacteria</taxon>
        <taxon>Candidatus Magasanikiibacteriota</taxon>
    </lineage>
</organism>
<dbReference type="InterPro" id="IPR007569">
    <property type="entry name" value="DUF559"/>
</dbReference>
<reference evidence="3" key="1">
    <citation type="submission" date="2017-09" db="EMBL/GenBank/DDBJ databases">
        <title>Depth-based differentiation of microbial function through sediment-hosted aquifers and enrichment of novel symbionts in the deep terrestrial subsurface.</title>
        <authorList>
            <person name="Probst A.J."/>
            <person name="Ladd B."/>
            <person name="Jarett J.K."/>
            <person name="Geller-Mcgrath D.E."/>
            <person name="Sieber C.M.K."/>
            <person name="Emerson J.B."/>
            <person name="Anantharaman K."/>
            <person name="Thomas B.C."/>
            <person name="Malmstrom R."/>
            <person name="Stieglmeier M."/>
            <person name="Klingl A."/>
            <person name="Woyke T."/>
            <person name="Ryan C.M."/>
            <person name="Banfield J.F."/>
        </authorList>
    </citation>
    <scope>NUCLEOTIDE SEQUENCE [LARGE SCALE GENOMIC DNA]</scope>
</reference>
<keyword evidence="2" id="KW-0489">Methyltransferase</keyword>
<sequence length="92" mass="11255">MWQEIRKKKLGIRFRRQCSVGPFVVDFCSYEMNLVIEVDGPIHEYQQEYDERREHYILRNGYKIVRYTNEEVLFHRDKVLEALKRIIGVYLS</sequence>
<name>A0A2H0TTF4_9BACT</name>
<dbReference type="PANTHER" id="PTHR38590">
    <property type="entry name" value="BLL0828 PROTEIN"/>
    <property type="match status" value="1"/>
</dbReference>
<dbReference type="AlphaFoldDB" id="A0A2H0TTF4"/>
<protein>
    <submittedName>
        <fullName evidence="2">DNA (Cytosine-5-)-methyltransferase</fullName>
    </submittedName>
</protein>
<accession>A0A2H0TTF4</accession>
<dbReference type="EMBL" id="PFCB01000003">
    <property type="protein sequence ID" value="PIR74816.1"/>
    <property type="molecule type" value="Genomic_DNA"/>
</dbReference>
<dbReference type="CDD" id="cd01038">
    <property type="entry name" value="Endonuclease_DUF559"/>
    <property type="match status" value="1"/>
</dbReference>
<feature type="domain" description="DUF559" evidence="1">
    <location>
        <begin position="1"/>
        <end position="85"/>
    </location>
</feature>
<gene>
    <name evidence="2" type="ORF">COU35_00310</name>
</gene>
<evidence type="ECO:0000313" key="3">
    <source>
        <dbReference type="Proteomes" id="UP000230154"/>
    </source>
</evidence>
<dbReference type="Proteomes" id="UP000230154">
    <property type="component" value="Unassembled WGS sequence"/>
</dbReference>
<evidence type="ECO:0000259" key="1">
    <source>
        <dbReference type="Pfam" id="PF04480"/>
    </source>
</evidence>
<dbReference type="PANTHER" id="PTHR38590:SF1">
    <property type="entry name" value="BLL0828 PROTEIN"/>
    <property type="match status" value="1"/>
</dbReference>
<keyword evidence="2" id="KW-0808">Transferase</keyword>
<dbReference type="Gene3D" id="3.40.960.10">
    <property type="entry name" value="VSR Endonuclease"/>
    <property type="match status" value="1"/>
</dbReference>
<dbReference type="GO" id="GO:0008168">
    <property type="term" value="F:methyltransferase activity"/>
    <property type="evidence" value="ECO:0007669"/>
    <property type="project" value="UniProtKB-KW"/>
</dbReference>